<organism evidence="2 3">
    <name type="scientific">Peribacillus asahii</name>
    <dbReference type="NCBI Taxonomy" id="228899"/>
    <lineage>
        <taxon>Bacteria</taxon>
        <taxon>Bacillati</taxon>
        <taxon>Bacillota</taxon>
        <taxon>Bacilli</taxon>
        <taxon>Bacillales</taxon>
        <taxon>Bacillaceae</taxon>
        <taxon>Peribacillus</taxon>
    </lineage>
</organism>
<evidence type="ECO:0000256" key="1">
    <source>
        <dbReference type="SAM" id="MobiDB-lite"/>
    </source>
</evidence>
<dbReference type="EMBL" id="QWVS01000014">
    <property type="protein sequence ID" value="RID86699.1"/>
    <property type="molecule type" value="Genomic_DNA"/>
</dbReference>
<proteinExistence type="predicted"/>
<sequence>MTKKSHLSKAFDTLSDNRQEETKVKQTQETKQITSEETVIENTNAEQQEAIQEAINGESTP</sequence>
<comment type="caution">
    <text evidence="2">The sequence shown here is derived from an EMBL/GenBank/DDBJ whole genome shotgun (WGS) entry which is preliminary data.</text>
</comment>
<feature type="compositionally biased region" description="Polar residues" evidence="1">
    <location>
        <begin position="29"/>
        <end position="43"/>
    </location>
</feature>
<gene>
    <name evidence="2" type="ORF">D1953_08395</name>
</gene>
<reference evidence="2 3" key="1">
    <citation type="submission" date="2018-08" db="EMBL/GenBank/DDBJ databases">
        <title>Bacillus jemisoniae sp. nov., Bacillus chryseoplanitiae sp. nov., Bacillus resnikiae sp. nov., and Bacillus frankliniae sp. nov., isolated from Viking spacecraft and associated surfaces.</title>
        <authorList>
            <person name="Seuylemezian A."/>
            <person name="Vaishampayan P."/>
        </authorList>
    </citation>
    <scope>NUCLEOTIDE SEQUENCE [LARGE SCALE GENOMIC DNA]</scope>
    <source>
        <strain evidence="2 3">MA001</strain>
    </source>
</reference>
<keyword evidence="3" id="KW-1185">Reference proteome</keyword>
<dbReference type="RefSeq" id="WP_119116733.1">
    <property type="nucleotide sequence ID" value="NZ_QWVS01000014.1"/>
</dbReference>
<evidence type="ECO:0000313" key="3">
    <source>
        <dbReference type="Proteomes" id="UP000266016"/>
    </source>
</evidence>
<dbReference type="Proteomes" id="UP000266016">
    <property type="component" value="Unassembled WGS sequence"/>
</dbReference>
<feature type="compositionally biased region" description="Basic and acidic residues" evidence="1">
    <location>
        <begin position="15"/>
        <end position="28"/>
    </location>
</feature>
<accession>A0A398B9B3</accession>
<dbReference type="AlphaFoldDB" id="A0A398B9B3"/>
<feature type="region of interest" description="Disordered" evidence="1">
    <location>
        <begin position="1"/>
        <end position="43"/>
    </location>
</feature>
<evidence type="ECO:0000313" key="2">
    <source>
        <dbReference type="EMBL" id="RID86699.1"/>
    </source>
</evidence>
<name>A0A398B9B3_9BACI</name>
<protein>
    <submittedName>
        <fullName evidence="2">Uncharacterized protein</fullName>
    </submittedName>
</protein>